<feature type="region of interest" description="Disordered" evidence="1">
    <location>
        <begin position="1789"/>
        <end position="1825"/>
    </location>
</feature>
<reference evidence="3" key="2">
    <citation type="journal article" date="2021" name="Sci. Data">
        <title>Chromosome-scale genome sequencing, assembly and annotation of six genomes from subfamily Leishmaniinae.</title>
        <authorList>
            <person name="Almutairi H."/>
            <person name="Urbaniak M.D."/>
            <person name="Bates M.D."/>
            <person name="Jariyapan N."/>
            <person name="Kwakye-Nuako G."/>
            <person name="Thomaz Soccol V."/>
            <person name="Al-Salem W.S."/>
            <person name="Dillon R.J."/>
            <person name="Bates P.A."/>
            <person name="Gatherer D."/>
        </authorList>
    </citation>
    <scope>NUCLEOTIDE SEQUENCE [LARGE SCALE GENOMIC DNA]</scope>
</reference>
<feature type="compositionally biased region" description="Pro residues" evidence="1">
    <location>
        <begin position="1029"/>
        <end position="1039"/>
    </location>
</feature>
<feature type="region of interest" description="Disordered" evidence="1">
    <location>
        <begin position="992"/>
        <end position="1042"/>
    </location>
</feature>
<accession>A0A836GS37</accession>
<feature type="region of interest" description="Disordered" evidence="1">
    <location>
        <begin position="1620"/>
        <end position="1659"/>
    </location>
</feature>
<comment type="caution">
    <text evidence="2">The sequence shown here is derived from an EMBL/GenBank/DDBJ whole genome shotgun (WGS) entry which is preliminary data.</text>
</comment>
<feature type="compositionally biased region" description="Low complexity" evidence="1">
    <location>
        <begin position="1853"/>
        <end position="1870"/>
    </location>
</feature>
<feature type="region of interest" description="Disordered" evidence="1">
    <location>
        <begin position="1225"/>
        <end position="1296"/>
    </location>
</feature>
<feature type="compositionally biased region" description="Low complexity" evidence="1">
    <location>
        <begin position="872"/>
        <end position="883"/>
    </location>
</feature>
<feature type="compositionally biased region" description="Polar residues" evidence="1">
    <location>
        <begin position="1840"/>
        <end position="1852"/>
    </location>
</feature>
<feature type="compositionally biased region" description="Basic and acidic residues" evidence="1">
    <location>
        <begin position="1510"/>
        <end position="1519"/>
    </location>
</feature>
<feature type="region of interest" description="Disordered" evidence="1">
    <location>
        <begin position="1563"/>
        <end position="1586"/>
    </location>
</feature>
<feature type="region of interest" description="Disordered" evidence="1">
    <location>
        <begin position="1396"/>
        <end position="1436"/>
    </location>
</feature>
<gene>
    <name evidence="2" type="ORF">LSCM1_07795</name>
</gene>
<feature type="compositionally biased region" description="Basic and acidic residues" evidence="1">
    <location>
        <begin position="1011"/>
        <end position="1027"/>
    </location>
</feature>
<dbReference type="EMBL" id="JAFEUZ010000005">
    <property type="protein sequence ID" value="KAG5487122.1"/>
    <property type="molecule type" value="Genomic_DNA"/>
</dbReference>
<evidence type="ECO:0000313" key="2">
    <source>
        <dbReference type="EMBL" id="KAG5487122.1"/>
    </source>
</evidence>
<evidence type="ECO:0000313" key="3">
    <source>
        <dbReference type="Proteomes" id="UP000673552"/>
    </source>
</evidence>
<feature type="compositionally biased region" description="Basic and acidic residues" evidence="1">
    <location>
        <begin position="609"/>
        <end position="618"/>
    </location>
</feature>
<dbReference type="KEGG" id="lmat:92517663"/>
<dbReference type="RefSeq" id="XP_067181356.1">
    <property type="nucleotide sequence ID" value="XM_067325151.1"/>
</dbReference>
<feature type="compositionally biased region" description="Polar residues" evidence="1">
    <location>
        <begin position="1640"/>
        <end position="1649"/>
    </location>
</feature>
<protein>
    <submittedName>
        <fullName evidence="2">Uncharacterized protein</fullName>
    </submittedName>
</protein>
<name>A0A836GS37_9TRYP</name>
<reference evidence="3" key="1">
    <citation type="journal article" date="2021" name="Microbiol. Resour. Announc.">
        <title>LGAAP: Leishmaniinae Genome Assembly and Annotation Pipeline.</title>
        <authorList>
            <person name="Almutairi H."/>
            <person name="Urbaniak M.D."/>
            <person name="Bates M.D."/>
            <person name="Jariyapan N."/>
            <person name="Kwakye-Nuako G."/>
            <person name="Thomaz-Soccol V."/>
            <person name="Al-Salem W.S."/>
            <person name="Dillon R.J."/>
            <person name="Bates P.A."/>
            <person name="Gatherer D."/>
        </authorList>
    </citation>
    <scope>NUCLEOTIDE SEQUENCE [LARGE SCALE GENOMIC DNA]</scope>
</reference>
<feature type="region of interest" description="Disordered" evidence="1">
    <location>
        <begin position="1"/>
        <end position="71"/>
    </location>
</feature>
<feature type="compositionally biased region" description="Polar residues" evidence="1">
    <location>
        <begin position="992"/>
        <end position="1007"/>
    </location>
</feature>
<feature type="region of interest" description="Disordered" evidence="1">
    <location>
        <begin position="1840"/>
        <end position="1870"/>
    </location>
</feature>
<feature type="compositionally biased region" description="Basic residues" evidence="1">
    <location>
        <begin position="1484"/>
        <end position="1499"/>
    </location>
</feature>
<sequence length="1903" mass="206835">MSNKKQTWASAHSQLWTSPVARSTGSRTQSEVSSIGSPNRDRSLLDDADGYSQLPSSVFPQESRHPTCQPKGKTLVQVSDILESYGTITCDADIPAVLLGVVKELEHVKRDNNFKDLLLREYSDAVQRRFGLYGEESPPSVEEVSARLRDGAPVRPAATPSPVWLEKPLNELWHTLRDGMQTCFEKNMELSAPVLLPDARRTRANVSRLLRAGCDELLHLSKEYAIAKAVVLKRMENTAAKAQSCAQLTLSSALAELEAQQEPKGSTSEEGAASYMGSTHTIGSALQSIIDTIPASLQIHFDLQVPETPVLEQCNNLRKLMRFLLSEYLSMERYMEAVEAERERLAEVFRLSSSSKAAADADLQLDEAFSRSLRSLQETITSVITFPHHISEEEFALRHSSAQAVEELAQFLVDAPRGGSGAGSSTLNSAAGVRVEPPTRNLLEMVELVKSRFATLTAQHQRKELAGAQGRMGLAHMEESMARHGRQVLQLLRDLCVAQEDGAEVSEPDQVLAELAGSVDLERNLTPAKLDQFLSDVVERLRMVKTRYQRALHAAAAAKARAEMASQKSTGLQKRLQKVAAIVERIGRHGLSLSFPSAPATSGAAASGETDKVGKGSEEAEGGGRGVGFSALRRLNLRPALEPATAAKASPVKTAKDGTTKEAITPGTAVTEHNVLEALQLIASRIGSKGEVHDWAALQEELAQLRAGEAQWKADTSAFREAMAMLMQRLARNGQMVKQTLFLLGTDESAKDELVEEVLRRGGEEQVDVLSAEAVEYVERALAELLQKYSRWAQRLQQTTEDHLYTQRKIVKYFAAVCRFFASPQNRAAVSSAEDIPDDTLYDIDSCLMRAADVILPALDAAIQATAQGQHPAPARAASEAPAALPPVAPSSGDPTTSEATSQQETLLKLARDSTAAAAGGILPYDHRIARLYEAVARLYTSVTSLLQVHYLCIPTASRRRSSGERELVFDGDADNDGFVDIDLDRLIRVSQQQNAPAGESAATTRGNGAEGERLDKEEGRGSDRAGKPPTPVPPPPPSTIAANNDVILRVTYQNMEVLQDTLKRFSANHKMAAIVLQKDIDTMQQLLAGMLESYSEVDLEGAFGESRETLHELYATLRDRGQRQKGCYFFNRVGAEGSCPWVTALEHLAAGFRGVIDRLAQRTSLASEYRRVLDKVVDMCATYMNWAEHRSLPASHVLSPDLLSLCVRSESGEIVKSAVSTVVEGGQSSCPGSDVEGSTKPASGVVTRADTATATVAAATAERPPKPSRMPHLTPRASNQKQRQQQRTGQEERAVMPNVASAAGARISSLTSDGAVLSIMAHMFELAQLAAESPPATSKEVGDVAASGVNAEAQQLTEEMQLLREAVAIAEHHVGELTDAKRAVELERDQAQSEAAVARAELRRWKRQQRQQHEQQQGRPTHAVGDSAPVLSSPPSLREAALTCQPDKTAATADATGAVLDEETVREVMEHMRALSAELQMAKRRVGGSSAKAHKSLRAPRESSMMPQDRAHVVHEEKDSDEDAPHGASHSQHHHSYADLAEQLRHRYSSTAIAPMVVIDPKTRSYSNSQRRSGHARDGSIGALHEQSRYSPVKYRGPAYDACDRYYVKRLVPSPIEERKHAANQRCYPSASAKRALSDPSSDPTSQRHLPRWPYRDAAAPSPRSSEFYHLGSSCCSAAGTPHRDCLPCSLSRDEPLLSPGAVATSLHRPYPRLTTPAACQCSSERALSSTPMAVRVHHRSRYDSSDSRAHRAEKNGIGDTDEGKAVCHDADALDVQSERRWSAPLREAREHLGSSRERTTKASILSQQRRPVVRDGRCEPPEGVGESLAAAVRQIDAATQRSTPTSTRGGSVSVPPAASSALSASEDQRACRNVNLRAAALRRLAEVVSQTAVPSTRRGRC</sequence>
<feature type="region of interest" description="Disordered" evidence="1">
    <location>
        <begin position="643"/>
        <end position="664"/>
    </location>
</feature>
<feature type="compositionally biased region" description="Basic and acidic residues" evidence="1">
    <location>
        <begin position="1743"/>
        <end position="1767"/>
    </location>
</feature>
<dbReference type="Proteomes" id="UP000673552">
    <property type="component" value="Unassembled WGS sequence"/>
</dbReference>
<feature type="compositionally biased region" description="Low complexity" evidence="1">
    <location>
        <begin position="1246"/>
        <end position="1262"/>
    </location>
</feature>
<feature type="compositionally biased region" description="Polar residues" evidence="1">
    <location>
        <begin position="1"/>
        <end position="37"/>
    </location>
</feature>
<proteinExistence type="predicted"/>
<feature type="region of interest" description="Disordered" evidence="1">
    <location>
        <begin position="1484"/>
        <end position="1536"/>
    </location>
</feature>
<dbReference type="GeneID" id="92517663"/>
<dbReference type="OrthoDB" id="273104at2759"/>
<feature type="region of interest" description="Disordered" evidence="1">
    <location>
        <begin position="597"/>
        <end position="627"/>
    </location>
</feature>
<feature type="compositionally biased region" description="Low complexity" evidence="1">
    <location>
        <begin position="597"/>
        <end position="608"/>
    </location>
</feature>
<feature type="region of interest" description="Disordered" evidence="1">
    <location>
        <begin position="1732"/>
        <end position="1767"/>
    </location>
</feature>
<feature type="compositionally biased region" description="Polar residues" evidence="1">
    <location>
        <begin position="893"/>
        <end position="905"/>
    </location>
</feature>
<keyword evidence="3" id="KW-1185">Reference proteome</keyword>
<evidence type="ECO:0000256" key="1">
    <source>
        <dbReference type="SAM" id="MobiDB-lite"/>
    </source>
</evidence>
<feature type="region of interest" description="Disordered" evidence="1">
    <location>
        <begin position="870"/>
        <end position="905"/>
    </location>
</feature>
<feature type="compositionally biased region" description="Basic and acidic residues" evidence="1">
    <location>
        <begin position="1789"/>
        <end position="1802"/>
    </location>
</feature>
<organism evidence="2 3">
    <name type="scientific">Leishmania martiniquensis</name>
    <dbReference type="NCBI Taxonomy" id="1580590"/>
    <lineage>
        <taxon>Eukaryota</taxon>
        <taxon>Discoba</taxon>
        <taxon>Euglenozoa</taxon>
        <taxon>Kinetoplastea</taxon>
        <taxon>Metakinetoplastina</taxon>
        <taxon>Trypanosomatida</taxon>
        <taxon>Trypanosomatidae</taxon>
        <taxon>Leishmaniinae</taxon>
        <taxon>Leishmania</taxon>
    </lineage>
</organism>